<dbReference type="Proteomes" id="UP000292919">
    <property type="component" value="Unassembled WGS sequence"/>
</dbReference>
<organism evidence="1 2">
    <name type="scientific">Desulfovibrio legallii</name>
    <dbReference type="NCBI Taxonomy" id="571438"/>
    <lineage>
        <taxon>Bacteria</taxon>
        <taxon>Pseudomonadati</taxon>
        <taxon>Thermodesulfobacteriota</taxon>
        <taxon>Desulfovibrionia</taxon>
        <taxon>Desulfovibrionales</taxon>
        <taxon>Desulfovibrionaceae</taxon>
        <taxon>Desulfovibrio</taxon>
    </lineage>
</organism>
<dbReference type="AlphaFoldDB" id="A0A6H3FDR6"/>
<keyword evidence="1" id="KW-0238">DNA-binding</keyword>
<evidence type="ECO:0000313" key="1">
    <source>
        <dbReference type="EMBL" id="TBH80993.1"/>
    </source>
</evidence>
<accession>A0A6H3FDR6</accession>
<dbReference type="SUPFAM" id="SSF46955">
    <property type="entry name" value="Putative DNA-binding domain"/>
    <property type="match status" value="1"/>
</dbReference>
<feature type="unsure residue" description="D or N" evidence="1">
    <location>
        <position position="10"/>
    </location>
</feature>
<dbReference type="RefSeq" id="WP_380059484.1">
    <property type="nucleotide sequence ID" value="NZ_JBHSHA010000020.1"/>
</dbReference>
<name>A0A6H3FDR6_9BACT</name>
<gene>
    <name evidence="1" type="ORF">EB812_02565</name>
</gene>
<evidence type="ECO:0000313" key="2">
    <source>
        <dbReference type="Proteomes" id="UP000292919"/>
    </source>
</evidence>
<keyword evidence="2" id="KW-1185">Reference proteome</keyword>
<sequence>MQKTLQRWADTQQAAEYLGVSASLLEKDRVFGLHKIPFSRIGRRIVYDLHDLDTYLEVHKQVWEEGA</sequence>
<protein>
    <submittedName>
        <fullName evidence="1">DNA-binding protein</fullName>
    </submittedName>
</protein>
<dbReference type="InterPro" id="IPR009061">
    <property type="entry name" value="DNA-bd_dom_put_sf"/>
</dbReference>
<comment type="caution">
    <text evidence="1">The sequence shown here is derived from an EMBL/GenBank/DDBJ whole genome shotgun (WGS) entry which is preliminary data.</text>
</comment>
<dbReference type="GO" id="GO:0003677">
    <property type="term" value="F:DNA binding"/>
    <property type="evidence" value="ECO:0007669"/>
    <property type="project" value="UniProtKB-KW"/>
</dbReference>
<reference evidence="1 2" key="1">
    <citation type="submission" date="2018-12" db="EMBL/GenBank/DDBJ databases">
        <title>First genome draft of Desulfovibrio legallis sp. nov.</title>
        <authorList>
            <person name="Ben Dhia O."/>
            <person name="Najjari A."/>
            <person name="Ferjani R."/>
            <person name="Fhoula I."/>
            <person name="Fardeau M.-L."/>
            <person name="Boudabbous A."/>
            <person name="Ouzari H.I."/>
        </authorList>
    </citation>
    <scope>NUCLEOTIDE SEQUENCE [LARGE SCALE GENOMIC DNA]</scope>
    <source>
        <strain evidence="1 2">H1T</strain>
    </source>
</reference>
<dbReference type="EMBL" id="SIXC01000003">
    <property type="protein sequence ID" value="TBH80993.1"/>
    <property type="molecule type" value="Genomic_DNA"/>
</dbReference>
<proteinExistence type="predicted"/>